<proteinExistence type="predicted"/>
<evidence type="ECO:0000313" key="2">
    <source>
        <dbReference type="EMBL" id="MBN3580688.1"/>
    </source>
</evidence>
<dbReference type="RefSeq" id="WP_206372325.1">
    <property type="nucleotide sequence ID" value="NZ_CAWPTM010000153.1"/>
</dbReference>
<dbReference type="EMBL" id="JAFHLB010000075">
    <property type="protein sequence ID" value="MBN3580688.1"/>
    <property type="molecule type" value="Genomic_DNA"/>
</dbReference>
<protein>
    <submittedName>
        <fullName evidence="2">Uncharacterized protein</fullName>
    </submittedName>
</protein>
<keyword evidence="1" id="KW-0472">Membrane</keyword>
<keyword evidence="1" id="KW-0812">Transmembrane</keyword>
<keyword evidence="3" id="KW-1185">Reference proteome</keyword>
<comment type="caution">
    <text evidence="2">The sequence shown here is derived from an EMBL/GenBank/DDBJ whole genome shotgun (WGS) entry which is preliminary data.</text>
</comment>
<dbReference type="Proteomes" id="UP000779070">
    <property type="component" value="Unassembled WGS sequence"/>
</dbReference>
<reference evidence="2 3" key="1">
    <citation type="submission" date="2021-02" db="EMBL/GenBank/DDBJ databases">
        <title>Draft Genome Sequences of 5 Vibrio neptunius Strains Isolated From of Bivalve Hatcheries.</title>
        <authorList>
            <person name="Galvis F."/>
            <person name="Barja J.L."/>
            <person name="Lemos M.L."/>
            <person name="Balado M."/>
        </authorList>
    </citation>
    <scope>NUCLEOTIDE SEQUENCE [LARGE SCALE GENOMIC DNA]</scope>
    <source>
        <strain evidence="2 3">PP-145.98</strain>
    </source>
</reference>
<name>A0ABS3AAY4_9VIBR</name>
<gene>
    <name evidence="2" type="ORF">JYA62_24075</name>
</gene>
<organism evidence="2 3">
    <name type="scientific">Vibrio neptunius</name>
    <dbReference type="NCBI Taxonomy" id="170651"/>
    <lineage>
        <taxon>Bacteria</taxon>
        <taxon>Pseudomonadati</taxon>
        <taxon>Pseudomonadota</taxon>
        <taxon>Gammaproteobacteria</taxon>
        <taxon>Vibrionales</taxon>
        <taxon>Vibrionaceae</taxon>
        <taxon>Vibrio</taxon>
    </lineage>
</organism>
<sequence>MSYGKLIKSQAERKTRLPVIKNVIFLPDRRSRNIKKGLNYFLFFIVLIIIGQTQKEEKREALRFEQVVAYELSKQEKLSVCHAIQGSIVNSFSYQESKDGIVELYNGKPESYCAFYHTEIEIGDINTNDINKCHTLTKAQISRGAVPTSTEYNPQYSVYKNGMIYWKCANGKSPKRIDVRNERFDATPYRYAKDKDILLVKADYRILYFYKGKVFKTVSSEKTSTMYNGDTLKVTHSEYFDYAPYLVPFGSKI</sequence>
<keyword evidence="1" id="KW-1133">Transmembrane helix</keyword>
<evidence type="ECO:0000256" key="1">
    <source>
        <dbReference type="SAM" id="Phobius"/>
    </source>
</evidence>
<feature type="transmembrane region" description="Helical" evidence="1">
    <location>
        <begin position="37"/>
        <end position="54"/>
    </location>
</feature>
<accession>A0ABS3AAY4</accession>
<evidence type="ECO:0000313" key="3">
    <source>
        <dbReference type="Proteomes" id="UP000779070"/>
    </source>
</evidence>